<keyword evidence="1" id="KW-0507">mRNA processing</keyword>
<evidence type="ECO:0000256" key="4">
    <source>
        <dbReference type="ARBA" id="ARBA00022946"/>
    </source>
</evidence>
<dbReference type="InterPro" id="IPR013103">
    <property type="entry name" value="RVT_2"/>
</dbReference>
<evidence type="ECO:0000256" key="7">
    <source>
        <dbReference type="PROSITE-ProRule" id="PRU00626"/>
    </source>
</evidence>
<evidence type="ECO:0000256" key="2">
    <source>
        <dbReference type="ARBA" id="ARBA00022737"/>
    </source>
</evidence>
<reference evidence="9 10" key="1">
    <citation type="journal article" date="2021" name="bioRxiv">
        <title>The Gossypium anomalum genome as a resource for cotton improvement and evolutionary analysis of hybrid incompatibility.</title>
        <authorList>
            <person name="Grover C.E."/>
            <person name="Yuan D."/>
            <person name="Arick M.A."/>
            <person name="Miller E.R."/>
            <person name="Hu G."/>
            <person name="Peterson D.G."/>
            <person name="Wendel J.F."/>
            <person name="Udall J.A."/>
        </authorList>
    </citation>
    <scope>NUCLEOTIDE SEQUENCE [LARGE SCALE GENOMIC DNA]</scope>
    <source>
        <strain evidence="9">JFW-Udall</strain>
        <tissue evidence="9">Leaf</tissue>
    </source>
</reference>
<dbReference type="InterPro" id="IPR001890">
    <property type="entry name" value="RNA-binding_CRM"/>
</dbReference>
<dbReference type="Gene3D" id="3.30.110.60">
    <property type="entry name" value="YhbY-like"/>
    <property type="match status" value="2"/>
</dbReference>
<evidence type="ECO:0000256" key="5">
    <source>
        <dbReference type="ARBA" id="ARBA00023187"/>
    </source>
</evidence>
<dbReference type="Pfam" id="PF07727">
    <property type="entry name" value="RVT_2"/>
    <property type="match status" value="2"/>
</dbReference>
<dbReference type="GO" id="GO:0003723">
    <property type="term" value="F:RNA binding"/>
    <property type="evidence" value="ECO:0007669"/>
    <property type="project" value="UniProtKB-UniRule"/>
</dbReference>
<dbReference type="OrthoDB" id="913257at2759"/>
<dbReference type="CDD" id="cd09272">
    <property type="entry name" value="RNase_HI_RT_Ty1"/>
    <property type="match status" value="1"/>
</dbReference>
<evidence type="ECO:0000313" key="9">
    <source>
        <dbReference type="EMBL" id="KAG8492630.1"/>
    </source>
</evidence>
<comment type="caution">
    <text evidence="9">The sequence shown here is derived from an EMBL/GenBank/DDBJ whole genome shotgun (WGS) entry which is preliminary data.</text>
</comment>
<dbReference type="SUPFAM" id="SSF75471">
    <property type="entry name" value="YhbY-like"/>
    <property type="match status" value="2"/>
</dbReference>
<name>A0A8J5Z250_9ROSI</name>
<dbReference type="PANTHER" id="PTHR46247">
    <property type="entry name" value="CRS2-ASSOCIATED FACTOR 1, CHLOROPLASTIC"/>
    <property type="match status" value="1"/>
</dbReference>
<sequence length="1362" mass="155315">MKGRNGMLRRFVCFVLGKNGVTRNMLDDIHNHWKRAEAARIKCLGVPTLDVDNEKSGGEIIYRHKNILILYRGRNYDPQNRPVIPLMLWQPYAPIYPKLVKNVADGLTFEETKEMRNRGLHSPALMKLTRNGVYVNVVARVREAFETEEVIRLDCTRVGASDCKRIGDLVPCVPILFKDEQIILWRGKRDQERNSDISDANEKSSGCLLIPLPGKAIVADENQCTSSSKQPYCPHLFALVHPSCCISDVKFSQLGKLKKLKILNFRGCYLERVPDVLRELNSLRLLYLSHGDGKWTIPPNLIQRLSKLEELYISDFSFSERAIQGAGEEATTASLLELASLSRLTTLMMKANSMCLPKDFVFPKLQRYKITINGCFDFWDMKCLIHTTKKQVPTIALFNLTELFMEEMISFEELCIGQNLKGFLRKLERFTAEGCATMDKMIFLSNLRCIWEGPTDLVSLQGLKSVSIGSYIKLPFVFSPVLAQGLLQLETLEIHVCPGLKHVIIDTTDSDSYTPCLPKLTTLKISSFDRLKCVFPISMAPDFPHLREIKISNCIQLKRIFSLTKEMDGNDIFLPQLQLLVFKNLRNLSTFCLPNCVILQLSLERLEVEECLLLAPFVIQDMMRGNGVSFHGRHKSMPMEYLIIGNCEQVFQVEGGFFVSSLEKLRLKDMQELQGITQSELNSSLIITNHRLDGKNFLQWSQSVLMVIRGRGKLGPYKPYLSPFQNCKRHVGWSQRKLLGSWKRLPKLDMYYEADWGEGLEHTKFMTHLNIKRLYEFLAGQNRELDEKDNRTALLSSTTENDVLDVRLTKTQLETFHKILGTSTAHGSLATQGNSTLFHTYTPCHDKSRIRIADGSYSPVAGVGEERKSGRMIGTAKVDDRLYVWNKDSTQGGLALSTSKEDTIMLWHHSDLWGASRVKNITGARWLITFIDDHTRVCEVYLLKEKSETPKRETFNEDETLNTLLIIPYDPTTTITNKPNNQGAMDYSRRNRSLETDTVVPIASPTDDCFETEVSPPSPSIYLPIAVRKGTITCTQHLISRFVSYGNLSKSYKAFVTNVDSVKTPKNIKEALESAEWRQATFAPVAKLNTIRVLLSLAANLDWHLTQLDVKNAFLNWELNKEVYIDFPPGFEESNGQVCKLKKSLYGLKQSPRGKCCILIVYVDNIILTGDYSSEIVRLKEFLGTKFELKDLENLKYFLGMEVARSQIGISISQRKYVLDLLSEVGLMGCKYPRFLWNLTLNWELMRMEKKSTGGDINDHQYMHAPREKHLEAAYRILRYLKGTPNKGLHFKKTANQNVKVYIDTDWAGSANDRRSTSGHCSYVWGNLVTWRRKKQFVVARSSAEAEYRALSHGLCEGVWIQ</sequence>
<feature type="domain" description="CRM" evidence="8">
    <location>
        <begin position="1"/>
        <end position="83"/>
    </location>
</feature>
<gene>
    <name evidence="9" type="ORF">CXB51_010049</name>
</gene>
<organism evidence="9 10">
    <name type="scientific">Gossypium anomalum</name>
    <dbReference type="NCBI Taxonomy" id="47600"/>
    <lineage>
        <taxon>Eukaryota</taxon>
        <taxon>Viridiplantae</taxon>
        <taxon>Streptophyta</taxon>
        <taxon>Embryophyta</taxon>
        <taxon>Tracheophyta</taxon>
        <taxon>Spermatophyta</taxon>
        <taxon>Magnoliopsida</taxon>
        <taxon>eudicotyledons</taxon>
        <taxon>Gunneridae</taxon>
        <taxon>Pentapetalae</taxon>
        <taxon>rosids</taxon>
        <taxon>malvids</taxon>
        <taxon>Malvales</taxon>
        <taxon>Malvaceae</taxon>
        <taxon>Malvoideae</taxon>
        <taxon>Gossypium</taxon>
    </lineage>
</organism>
<keyword evidence="6" id="KW-0687">Ribonucleoprotein</keyword>
<dbReference type="Pfam" id="PF01985">
    <property type="entry name" value="CRS1_YhbY"/>
    <property type="match status" value="2"/>
</dbReference>
<dbReference type="SUPFAM" id="SSF56672">
    <property type="entry name" value="DNA/RNA polymerases"/>
    <property type="match status" value="1"/>
</dbReference>
<keyword evidence="5" id="KW-0508">mRNA splicing</keyword>
<dbReference type="GO" id="GO:1990904">
    <property type="term" value="C:ribonucleoprotein complex"/>
    <property type="evidence" value="ECO:0007669"/>
    <property type="project" value="UniProtKB-KW"/>
</dbReference>
<accession>A0A8J5Z250</accession>
<proteinExistence type="predicted"/>
<evidence type="ECO:0000256" key="6">
    <source>
        <dbReference type="ARBA" id="ARBA00023274"/>
    </source>
</evidence>
<dbReference type="EMBL" id="JAHUZN010000005">
    <property type="protein sequence ID" value="KAG8492630.1"/>
    <property type="molecule type" value="Genomic_DNA"/>
</dbReference>
<dbReference type="SMART" id="SM01103">
    <property type="entry name" value="CRS1_YhbY"/>
    <property type="match status" value="2"/>
</dbReference>
<keyword evidence="3 7" id="KW-0694">RNA-binding</keyword>
<protein>
    <recommendedName>
        <fullName evidence="8">CRM domain-containing protein</fullName>
    </recommendedName>
</protein>
<dbReference type="InterPro" id="IPR044599">
    <property type="entry name" value="CAF1P_plant"/>
</dbReference>
<dbReference type="PANTHER" id="PTHR46247:SF4">
    <property type="entry name" value="CRS2-ASSOCIATED FACTOR 2, MITOCHONDRIAL"/>
    <property type="match status" value="1"/>
</dbReference>
<dbReference type="InterPro" id="IPR035920">
    <property type="entry name" value="YhbY-like_sf"/>
</dbReference>
<dbReference type="GO" id="GO:0006397">
    <property type="term" value="P:mRNA processing"/>
    <property type="evidence" value="ECO:0007669"/>
    <property type="project" value="UniProtKB-KW"/>
</dbReference>
<keyword evidence="2" id="KW-0677">Repeat</keyword>
<evidence type="ECO:0000313" key="10">
    <source>
        <dbReference type="Proteomes" id="UP000701853"/>
    </source>
</evidence>
<dbReference type="Proteomes" id="UP000701853">
    <property type="component" value="Chromosome 5"/>
</dbReference>
<dbReference type="InterPro" id="IPR057135">
    <property type="entry name" value="At4g27190-like_LRR"/>
</dbReference>
<evidence type="ECO:0000256" key="3">
    <source>
        <dbReference type="ARBA" id="ARBA00022884"/>
    </source>
</evidence>
<dbReference type="Pfam" id="PF23247">
    <property type="entry name" value="LRR_RPS2"/>
    <property type="match status" value="2"/>
</dbReference>
<evidence type="ECO:0000259" key="8">
    <source>
        <dbReference type="PROSITE" id="PS51295"/>
    </source>
</evidence>
<dbReference type="Gene3D" id="3.80.10.10">
    <property type="entry name" value="Ribonuclease Inhibitor"/>
    <property type="match status" value="1"/>
</dbReference>
<dbReference type="SUPFAM" id="SSF52058">
    <property type="entry name" value="L domain-like"/>
    <property type="match status" value="1"/>
</dbReference>
<dbReference type="GO" id="GO:0000373">
    <property type="term" value="P:Group II intron splicing"/>
    <property type="evidence" value="ECO:0007669"/>
    <property type="project" value="InterPro"/>
</dbReference>
<dbReference type="PROSITE" id="PS51295">
    <property type="entry name" value="CRM"/>
    <property type="match status" value="2"/>
</dbReference>
<feature type="domain" description="CRM" evidence="8">
    <location>
        <begin position="105"/>
        <end position="197"/>
    </location>
</feature>
<evidence type="ECO:0000256" key="1">
    <source>
        <dbReference type="ARBA" id="ARBA00022664"/>
    </source>
</evidence>
<dbReference type="InterPro" id="IPR032675">
    <property type="entry name" value="LRR_dom_sf"/>
</dbReference>
<keyword evidence="10" id="KW-1185">Reference proteome</keyword>
<keyword evidence="4" id="KW-0809">Transit peptide</keyword>
<dbReference type="InterPro" id="IPR043502">
    <property type="entry name" value="DNA/RNA_pol_sf"/>
</dbReference>